<organism evidence="6 7">
    <name type="scientific">Acetivibrio thermocellus AD2</name>
    <dbReference type="NCBI Taxonomy" id="1138384"/>
    <lineage>
        <taxon>Bacteria</taxon>
        <taxon>Bacillati</taxon>
        <taxon>Bacillota</taxon>
        <taxon>Clostridia</taxon>
        <taxon>Eubacteriales</taxon>
        <taxon>Oscillospiraceae</taxon>
        <taxon>Acetivibrio</taxon>
    </lineage>
</organism>
<keyword evidence="1 6" id="KW-0489">Methyltransferase</keyword>
<evidence type="ECO:0000256" key="1">
    <source>
        <dbReference type="ARBA" id="ARBA00022603"/>
    </source>
</evidence>
<evidence type="ECO:0000313" key="6">
    <source>
        <dbReference type="EMBL" id="PFH03569.1"/>
    </source>
</evidence>
<protein>
    <recommendedName>
        <fullName evidence="4">Methyltransferase</fullName>
        <ecNumber evidence="4">2.1.1.-</ecNumber>
    </recommendedName>
</protein>
<feature type="domain" description="DNA methylase N-4/N-6" evidence="5">
    <location>
        <begin position="80"/>
        <end position="174"/>
    </location>
</feature>
<dbReference type="EC" id="2.1.1.-" evidence="4"/>
<dbReference type="Gene3D" id="3.40.50.150">
    <property type="entry name" value="Vaccinia Virus protein VP39"/>
    <property type="match status" value="2"/>
</dbReference>
<reference evidence="6 7" key="1">
    <citation type="submission" date="2017-09" db="EMBL/GenBank/DDBJ databases">
        <title>Evaluation of Pacific Biosciences Sequencing Technology to Finishing C. thermocellum Genome Sequences.</title>
        <authorList>
            <person name="Brown S."/>
        </authorList>
    </citation>
    <scope>NUCLEOTIDE SEQUENCE [LARGE SCALE GENOMIC DNA]</scope>
    <source>
        <strain evidence="6 7">AD2</strain>
    </source>
</reference>
<dbReference type="InterPro" id="IPR001091">
    <property type="entry name" value="RM_Methyltransferase"/>
</dbReference>
<dbReference type="GO" id="GO:0032259">
    <property type="term" value="P:methylation"/>
    <property type="evidence" value="ECO:0007669"/>
    <property type="project" value="UniProtKB-KW"/>
</dbReference>
<dbReference type="Proteomes" id="UP000223596">
    <property type="component" value="Unassembled WGS sequence"/>
</dbReference>
<comment type="similarity">
    <text evidence="4">Belongs to the N(4)/N(6)-methyltransferase family.</text>
</comment>
<dbReference type="SUPFAM" id="SSF53335">
    <property type="entry name" value="S-adenosyl-L-methionine-dependent methyltransferases"/>
    <property type="match status" value="2"/>
</dbReference>
<sequence>MGRKVKCLYCGEEYTRTQYPEHLEKNHKDGYFRLIEKIKSDIESDFSIKDTAANNDVTCAFVKKVAKESTICLEEKSKSYFADKLNIKSWEPENFNLETTTVWSFPDRGDWATHSGKYRGNWSPFIPRNVILRYSKEGETVLDQFVGSGTTLVEAKLLKRKGIGVDINPEAVNLTCRNINFEKEDCGETEVHVGDARHLGFIKDESIDLICTHPPYSNIIKYSEDIEGDLSHCDINEFLVEMEKVAKESYRVLKKGRFCAILIGDTRRKGHMIPIGFNVMQTFLRAGFKLKEIVIKEQHNCSSTGYWRNQSIKYNFLLIAHEYLFIFRK</sequence>
<evidence type="ECO:0000256" key="2">
    <source>
        <dbReference type="ARBA" id="ARBA00022679"/>
    </source>
</evidence>
<dbReference type="RefSeq" id="WP_003517748.1">
    <property type="nucleotide sequence ID" value="NZ_CP013828.1"/>
</dbReference>
<keyword evidence="2" id="KW-0808">Transferase</keyword>
<dbReference type="GO" id="GO:0009307">
    <property type="term" value="P:DNA restriction-modification system"/>
    <property type="evidence" value="ECO:0007669"/>
    <property type="project" value="UniProtKB-KW"/>
</dbReference>
<dbReference type="AlphaFoldDB" id="A0AB36TI55"/>
<evidence type="ECO:0000256" key="4">
    <source>
        <dbReference type="RuleBase" id="RU362026"/>
    </source>
</evidence>
<keyword evidence="3" id="KW-0680">Restriction system</keyword>
<dbReference type="GO" id="GO:0005737">
    <property type="term" value="C:cytoplasm"/>
    <property type="evidence" value="ECO:0007669"/>
    <property type="project" value="TreeGrafter"/>
</dbReference>
<dbReference type="CDD" id="cd02440">
    <property type="entry name" value="AdoMet_MTases"/>
    <property type="match status" value="1"/>
</dbReference>
<feature type="domain" description="DNA methylase N-4/N-6" evidence="5">
    <location>
        <begin position="207"/>
        <end position="329"/>
    </location>
</feature>
<dbReference type="PANTHER" id="PTHR13370:SF3">
    <property type="entry name" value="TRNA (GUANINE(10)-N2)-METHYLTRANSFERASE HOMOLOG"/>
    <property type="match status" value="1"/>
</dbReference>
<evidence type="ECO:0000256" key="3">
    <source>
        <dbReference type="ARBA" id="ARBA00022747"/>
    </source>
</evidence>
<dbReference type="Pfam" id="PF01555">
    <property type="entry name" value="N6_N4_Mtase"/>
    <property type="match status" value="2"/>
</dbReference>
<accession>A0AB36TI55</accession>
<dbReference type="EMBL" id="PDBW01000001">
    <property type="protein sequence ID" value="PFH03569.1"/>
    <property type="molecule type" value="Genomic_DNA"/>
</dbReference>
<dbReference type="GO" id="GO:0003677">
    <property type="term" value="F:DNA binding"/>
    <property type="evidence" value="ECO:0007669"/>
    <property type="project" value="InterPro"/>
</dbReference>
<comment type="caution">
    <text evidence="6">The sequence shown here is derived from an EMBL/GenBank/DDBJ whole genome shotgun (WGS) entry which is preliminary data.</text>
</comment>
<evidence type="ECO:0000313" key="7">
    <source>
        <dbReference type="Proteomes" id="UP000223596"/>
    </source>
</evidence>
<dbReference type="InterPro" id="IPR002941">
    <property type="entry name" value="DNA_methylase_N4/N6"/>
</dbReference>
<dbReference type="GO" id="GO:0008170">
    <property type="term" value="F:N-methyltransferase activity"/>
    <property type="evidence" value="ECO:0007669"/>
    <property type="project" value="InterPro"/>
</dbReference>
<dbReference type="InterPro" id="IPR029063">
    <property type="entry name" value="SAM-dependent_MTases_sf"/>
</dbReference>
<evidence type="ECO:0000259" key="5">
    <source>
        <dbReference type="Pfam" id="PF01555"/>
    </source>
</evidence>
<proteinExistence type="inferred from homology"/>
<gene>
    <name evidence="6" type="ORF">M972_112380</name>
</gene>
<dbReference type="PANTHER" id="PTHR13370">
    <property type="entry name" value="RNA METHYLASE-RELATED"/>
    <property type="match status" value="1"/>
</dbReference>
<dbReference type="PRINTS" id="PR00508">
    <property type="entry name" value="S21N4MTFRASE"/>
</dbReference>
<name>A0AB36TI55_ACETH</name>